<organism evidence="4 5">
    <name type="scientific">Nocardioides acrostichi</name>
    <dbReference type="NCBI Taxonomy" id="2784339"/>
    <lineage>
        <taxon>Bacteria</taxon>
        <taxon>Bacillati</taxon>
        <taxon>Actinomycetota</taxon>
        <taxon>Actinomycetes</taxon>
        <taxon>Propionibacteriales</taxon>
        <taxon>Nocardioidaceae</taxon>
        <taxon>Nocardioides</taxon>
    </lineage>
</organism>
<feature type="domain" description="WYL" evidence="1">
    <location>
        <begin position="162"/>
        <end position="227"/>
    </location>
</feature>
<dbReference type="InterPro" id="IPR043839">
    <property type="entry name" value="PafC_HTH"/>
</dbReference>
<dbReference type="InterPro" id="IPR057727">
    <property type="entry name" value="WCX_dom"/>
</dbReference>
<feature type="domain" description="PafC HTH" evidence="2">
    <location>
        <begin position="10"/>
        <end position="133"/>
    </location>
</feature>
<evidence type="ECO:0000259" key="1">
    <source>
        <dbReference type="Pfam" id="PF13280"/>
    </source>
</evidence>
<proteinExistence type="predicted"/>
<dbReference type="PANTHER" id="PTHR34580">
    <property type="match status" value="1"/>
</dbReference>
<dbReference type="AlphaFoldDB" id="A0A930Y754"/>
<protein>
    <submittedName>
        <fullName evidence="4">WYL domain-containing protein</fullName>
    </submittedName>
</protein>
<comment type="caution">
    <text evidence="4">The sequence shown here is derived from an EMBL/GenBank/DDBJ whole genome shotgun (WGS) entry which is preliminary data.</text>
</comment>
<feature type="domain" description="WCX" evidence="3">
    <location>
        <begin position="253"/>
        <end position="327"/>
    </location>
</feature>
<reference evidence="4" key="1">
    <citation type="submission" date="2020-11" db="EMBL/GenBank/DDBJ databases">
        <title>Nocardioides sp. CBS4Y-1, whole genome shotgun sequence.</title>
        <authorList>
            <person name="Tuo L."/>
        </authorList>
    </citation>
    <scope>NUCLEOTIDE SEQUENCE</scope>
    <source>
        <strain evidence="4">CBS4Y-1</strain>
    </source>
</reference>
<sequence>MSGQSGAGAQVGRLLALVPYLYSRDRVRLADAADHLGTTPKQVLADLRVLFLCGLPGGYPDDLIDVDLDGLADDEGRADDDGVVSVSNADYLARPLRLNPTEATAIVVALRALRAGADADTLPVLDRALAKVEGAAAEGSAAAQVDPGLEGPDVDEARLEARLRQAVEAGRQVRLTYFVPTRDEESERVVDPRGLSRTGGALYLDAYCHRAEAPRLFRLDRIRRAEVLDTPVRSEPSHPRDLSEGALVSADDAVAVTLRIEPAAAWIVDYYAVDDVRPARDGAADGVLEVDLRVADARWLTRFLLRLAPAARVLGPLGFTEDSQAAASATLLHYRS</sequence>
<accession>A0A930Y754</accession>
<evidence type="ECO:0000313" key="5">
    <source>
        <dbReference type="Proteomes" id="UP000656804"/>
    </source>
</evidence>
<dbReference type="Pfam" id="PF25583">
    <property type="entry name" value="WCX"/>
    <property type="match status" value="1"/>
</dbReference>
<evidence type="ECO:0000259" key="3">
    <source>
        <dbReference type="Pfam" id="PF25583"/>
    </source>
</evidence>
<dbReference type="Pfam" id="PF13280">
    <property type="entry name" value="WYL"/>
    <property type="match status" value="1"/>
</dbReference>
<dbReference type="PANTHER" id="PTHR34580:SF1">
    <property type="entry name" value="PROTEIN PAFC"/>
    <property type="match status" value="1"/>
</dbReference>
<dbReference type="PROSITE" id="PS52050">
    <property type="entry name" value="WYL"/>
    <property type="match status" value="1"/>
</dbReference>
<dbReference type="InterPro" id="IPR051534">
    <property type="entry name" value="CBASS_pafABC_assoc_protein"/>
</dbReference>
<keyword evidence="5" id="KW-1185">Reference proteome</keyword>
<dbReference type="InterPro" id="IPR028349">
    <property type="entry name" value="PafC-like"/>
</dbReference>
<dbReference type="Pfam" id="PF19187">
    <property type="entry name" value="HTH_PafC"/>
    <property type="match status" value="1"/>
</dbReference>
<dbReference type="Proteomes" id="UP000656804">
    <property type="component" value="Unassembled WGS sequence"/>
</dbReference>
<dbReference type="EMBL" id="JADIVZ010000009">
    <property type="protein sequence ID" value="MBF4163070.1"/>
    <property type="molecule type" value="Genomic_DNA"/>
</dbReference>
<evidence type="ECO:0000313" key="4">
    <source>
        <dbReference type="EMBL" id="MBF4163070.1"/>
    </source>
</evidence>
<dbReference type="InterPro" id="IPR026881">
    <property type="entry name" value="WYL_dom"/>
</dbReference>
<dbReference type="PIRSF" id="PIRSF016838">
    <property type="entry name" value="PafC"/>
    <property type="match status" value="1"/>
</dbReference>
<gene>
    <name evidence="4" type="ORF">ISG29_15350</name>
</gene>
<name>A0A930Y754_9ACTN</name>
<evidence type="ECO:0000259" key="2">
    <source>
        <dbReference type="Pfam" id="PF19187"/>
    </source>
</evidence>
<dbReference type="RefSeq" id="WP_194504330.1">
    <property type="nucleotide sequence ID" value="NZ_JADIVZ010000009.1"/>
</dbReference>